<evidence type="ECO:0000313" key="1">
    <source>
        <dbReference type="EMBL" id="SNS19820.1"/>
    </source>
</evidence>
<proteinExistence type="predicted"/>
<dbReference type="EMBL" id="FZNP01000012">
    <property type="protein sequence ID" value="SNS19820.1"/>
    <property type="molecule type" value="Genomic_DNA"/>
</dbReference>
<dbReference type="Proteomes" id="UP000198420">
    <property type="component" value="Unassembled WGS sequence"/>
</dbReference>
<name>A0A239CI58_9ACTN</name>
<keyword evidence="2" id="KW-1185">Reference proteome</keyword>
<accession>A0A239CI58</accession>
<dbReference type="AlphaFoldDB" id="A0A239CI58"/>
<reference evidence="2" key="1">
    <citation type="submission" date="2017-06" db="EMBL/GenBank/DDBJ databases">
        <authorList>
            <person name="Varghese N."/>
            <person name="Submissions S."/>
        </authorList>
    </citation>
    <scope>NUCLEOTIDE SEQUENCE [LARGE SCALE GENOMIC DNA]</scope>
    <source>
        <strain evidence="2">DSM 44485</strain>
    </source>
</reference>
<protein>
    <submittedName>
        <fullName evidence="1">Uncharacterized protein</fullName>
    </submittedName>
</protein>
<sequence>MKFMRLSAAAAREVAIAADVDPSDAEVLDGLDQYSRDPAVTAMAAGATGEEAVDAIRRGVDMGRYSREVGYNRPHEEAIRRSGPLA</sequence>
<gene>
    <name evidence="1" type="ORF">SAMN06265355_112226</name>
</gene>
<organism evidence="1 2">
    <name type="scientific">Actinomadura mexicana</name>
    <dbReference type="NCBI Taxonomy" id="134959"/>
    <lineage>
        <taxon>Bacteria</taxon>
        <taxon>Bacillati</taxon>
        <taxon>Actinomycetota</taxon>
        <taxon>Actinomycetes</taxon>
        <taxon>Streptosporangiales</taxon>
        <taxon>Thermomonosporaceae</taxon>
        <taxon>Actinomadura</taxon>
    </lineage>
</organism>
<evidence type="ECO:0000313" key="2">
    <source>
        <dbReference type="Proteomes" id="UP000198420"/>
    </source>
</evidence>